<dbReference type="InterPro" id="IPR029058">
    <property type="entry name" value="AB_hydrolase_fold"/>
</dbReference>
<evidence type="ECO:0000256" key="2">
    <source>
        <dbReference type="ARBA" id="ARBA00038334"/>
    </source>
</evidence>
<dbReference type="PRINTS" id="PR00412">
    <property type="entry name" value="EPOXHYDRLASE"/>
</dbReference>
<keyword evidence="1" id="KW-0378">Hydrolase</keyword>
<dbReference type="Pfam" id="PF00561">
    <property type="entry name" value="Abhydrolase_1"/>
    <property type="match status" value="1"/>
</dbReference>
<dbReference type="Gene3D" id="3.40.50.1820">
    <property type="entry name" value="alpha/beta hydrolase"/>
    <property type="match status" value="1"/>
</dbReference>
<dbReference type="OrthoDB" id="408373at2759"/>
<name>A0A225B529_TALAT</name>
<sequence>MASLTTAPDPAPLPLPPGITSRQIDLTRHGHLSYHILEAGSPSDPLIILLHGFPELAFSWRKIILPLVNAGPYHVIAPDQRGFGRTTGWDSRPYSEADLHNFSTTMYVRDVLALVSALGHSIVKCLVGHDAGAVTAAACAVIRPDVFESVALLTHPFNGMPKLPFNVAASSAGASTTSPPAGAVAGAGGNINDKLAALNRKHYKWYYSTHDANADMAGPITTGGLRAFLRGYFHVKSASWGKNDPHPLNQQGGDKKGEWPVEEVIEMPWYYIMPLKATMPEAVESLMTGESTESSKKWLTDDDLEVYVSEYARTTFQGGLNWYRVQTADAGKSSRLTQDLDVFAGLPIKIPCAFIGGDKDWGTYQQPGAIERMSGDKDVCSDFRFLRMVQGAGHWIPQEKPAEVVQGILELTKSLA</sequence>
<dbReference type="InterPro" id="IPR000073">
    <property type="entry name" value="AB_hydrolase_1"/>
</dbReference>
<organism evidence="4 5">
    <name type="scientific">Talaromyces atroroseus</name>
    <dbReference type="NCBI Taxonomy" id="1441469"/>
    <lineage>
        <taxon>Eukaryota</taxon>
        <taxon>Fungi</taxon>
        <taxon>Dikarya</taxon>
        <taxon>Ascomycota</taxon>
        <taxon>Pezizomycotina</taxon>
        <taxon>Eurotiomycetes</taxon>
        <taxon>Eurotiomycetidae</taxon>
        <taxon>Eurotiales</taxon>
        <taxon>Trichocomaceae</taxon>
        <taxon>Talaromyces</taxon>
        <taxon>Talaromyces sect. Trachyspermi</taxon>
    </lineage>
</organism>
<dbReference type="EMBL" id="LFMY01000004">
    <property type="protein sequence ID" value="OKL61027.1"/>
    <property type="molecule type" value="Genomic_DNA"/>
</dbReference>
<protein>
    <recommendedName>
        <fullName evidence="3">AB hydrolase-1 domain-containing protein</fullName>
    </recommendedName>
</protein>
<accession>A0A225B529</accession>
<comment type="caution">
    <text evidence="4">The sequence shown here is derived from an EMBL/GenBank/DDBJ whole genome shotgun (WGS) entry which is preliminary data.</text>
</comment>
<dbReference type="GO" id="GO:0016787">
    <property type="term" value="F:hydrolase activity"/>
    <property type="evidence" value="ECO:0007669"/>
    <property type="project" value="UniProtKB-KW"/>
</dbReference>
<dbReference type="Proteomes" id="UP000214365">
    <property type="component" value="Unassembled WGS sequence"/>
</dbReference>
<keyword evidence="5" id="KW-1185">Reference proteome</keyword>
<proteinExistence type="inferred from homology"/>
<gene>
    <name evidence="4" type="ORF">UA08_03829</name>
</gene>
<dbReference type="STRING" id="1441469.A0A225B529"/>
<dbReference type="GeneID" id="31003584"/>
<evidence type="ECO:0000256" key="1">
    <source>
        <dbReference type="ARBA" id="ARBA00022801"/>
    </source>
</evidence>
<comment type="similarity">
    <text evidence="2">Belongs to the AB hydrolase superfamily. Epoxide hydrolase family.</text>
</comment>
<evidence type="ECO:0000313" key="4">
    <source>
        <dbReference type="EMBL" id="OKL61027.1"/>
    </source>
</evidence>
<dbReference type="PANTHER" id="PTHR43329">
    <property type="entry name" value="EPOXIDE HYDROLASE"/>
    <property type="match status" value="1"/>
</dbReference>
<evidence type="ECO:0000259" key="3">
    <source>
        <dbReference type="Pfam" id="PF00561"/>
    </source>
</evidence>
<reference evidence="4 5" key="1">
    <citation type="submission" date="2015-06" db="EMBL/GenBank/DDBJ databases">
        <title>Talaromyces atroroseus IBT 11181 draft genome.</title>
        <authorList>
            <person name="Rasmussen K.B."/>
            <person name="Rasmussen S."/>
            <person name="Petersen B."/>
            <person name="Sicheritz-Ponten T."/>
            <person name="Mortensen U.H."/>
            <person name="Thrane U."/>
        </authorList>
    </citation>
    <scope>NUCLEOTIDE SEQUENCE [LARGE SCALE GENOMIC DNA]</scope>
    <source>
        <strain evidence="4 5">IBT 11181</strain>
    </source>
</reference>
<dbReference type="RefSeq" id="XP_020121148.1">
    <property type="nucleotide sequence ID" value="XM_020266172.1"/>
</dbReference>
<evidence type="ECO:0000313" key="5">
    <source>
        <dbReference type="Proteomes" id="UP000214365"/>
    </source>
</evidence>
<dbReference type="AlphaFoldDB" id="A0A225B529"/>
<dbReference type="SUPFAM" id="SSF53474">
    <property type="entry name" value="alpha/beta-Hydrolases"/>
    <property type="match status" value="1"/>
</dbReference>
<dbReference type="InterPro" id="IPR000639">
    <property type="entry name" value="Epox_hydrolase-like"/>
</dbReference>
<feature type="domain" description="AB hydrolase-1" evidence="3">
    <location>
        <begin position="45"/>
        <end position="161"/>
    </location>
</feature>